<evidence type="ECO:0000313" key="2">
    <source>
        <dbReference type="Proteomes" id="UP001162131"/>
    </source>
</evidence>
<accession>A0AAU9IEG9</accession>
<reference evidence="1" key="1">
    <citation type="submission" date="2021-09" db="EMBL/GenBank/DDBJ databases">
        <authorList>
            <consortium name="AG Swart"/>
            <person name="Singh M."/>
            <person name="Singh A."/>
            <person name="Seah K."/>
            <person name="Emmerich C."/>
        </authorList>
    </citation>
    <scope>NUCLEOTIDE SEQUENCE</scope>
    <source>
        <strain evidence="1">ATCC30299</strain>
    </source>
</reference>
<organism evidence="1 2">
    <name type="scientific">Blepharisma stoltei</name>
    <dbReference type="NCBI Taxonomy" id="1481888"/>
    <lineage>
        <taxon>Eukaryota</taxon>
        <taxon>Sar</taxon>
        <taxon>Alveolata</taxon>
        <taxon>Ciliophora</taxon>
        <taxon>Postciliodesmatophora</taxon>
        <taxon>Heterotrichea</taxon>
        <taxon>Heterotrichida</taxon>
        <taxon>Blepharismidae</taxon>
        <taxon>Blepharisma</taxon>
    </lineage>
</organism>
<keyword evidence="2" id="KW-1185">Reference proteome</keyword>
<dbReference type="EMBL" id="CAJZBQ010000005">
    <property type="protein sequence ID" value="CAG9311862.1"/>
    <property type="molecule type" value="Genomic_DNA"/>
</dbReference>
<dbReference type="AlphaFoldDB" id="A0AAU9IEG9"/>
<protein>
    <submittedName>
        <fullName evidence="1">Uncharacterized protein</fullName>
    </submittedName>
</protein>
<proteinExistence type="predicted"/>
<name>A0AAU9IEG9_9CILI</name>
<comment type="caution">
    <text evidence="1">The sequence shown here is derived from an EMBL/GenBank/DDBJ whole genome shotgun (WGS) entry which is preliminary data.</text>
</comment>
<dbReference type="Proteomes" id="UP001162131">
    <property type="component" value="Unassembled WGS sequence"/>
</dbReference>
<gene>
    <name evidence="1" type="ORF">BSTOLATCC_MIC5122</name>
</gene>
<sequence>MCLLFSNNSPCSHAECYVYNSWQSQNCPSSADLQLSEAILNQSNAFLYQLLLNYQKIQKEIDSVSALAKTISSNDKNQYLTDEHKDLVFEQLWRIQKGEPFPLTLQLEKPFPARVYKERGFQLKFSVKTVENSIEKLQGNKTFRIILASADEPPTILYSNISGKKIIRGTTESKQNEEGFIEFNNVVINEVSSHYTSGCFSLIVVCIENLAIKPFVRCKIYVRARKALKHRKAVAK</sequence>
<evidence type="ECO:0000313" key="1">
    <source>
        <dbReference type="EMBL" id="CAG9311862.1"/>
    </source>
</evidence>